<feature type="compositionally biased region" description="Basic and acidic residues" evidence="6">
    <location>
        <begin position="1100"/>
        <end position="1113"/>
    </location>
</feature>
<evidence type="ECO:0000256" key="6">
    <source>
        <dbReference type="SAM" id="MobiDB-lite"/>
    </source>
</evidence>
<feature type="region of interest" description="Disordered" evidence="6">
    <location>
        <begin position="301"/>
        <end position="443"/>
    </location>
</feature>
<feature type="region of interest" description="Disordered" evidence="6">
    <location>
        <begin position="1099"/>
        <end position="1119"/>
    </location>
</feature>
<reference evidence="8" key="1">
    <citation type="submission" date="2022-11" db="UniProtKB">
        <authorList>
            <consortium name="WormBaseParasite"/>
        </authorList>
    </citation>
    <scope>IDENTIFICATION</scope>
</reference>
<dbReference type="SUPFAM" id="SSF53098">
    <property type="entry name" value="Ribonuclease H-like"/>
    <property type="match status" value="1"/>
</dbReference>
<evidence type="ECO:0000256" key="2">
    <source>
        <dbReference type="ARBA" id="ARBA00022723"/>
    </source>
</evidence>
<keyword evidence="5" id="KW-0539">Nucleus</keyword>
<dbReference type="GO" id="GO:0005634">
    <property type="term" value="C:nucleus"/>
    <property type="evidence" value="ECO:0007669"/>
    <property type="project" value="UniProtKB-SubCell"/>
</dbReference>
<dbReference type="PANTHER" id="PTHR46481">
    <property type="entry name" value="ZINC FINGER BED DOMAIN-CONTAINING PROTEIN 4"/>
    <property type="match status" value="1"/>
</dbReference>
<feature type="region of interest" description="Disordered" evidence="6">
    <location>
        <begin position="247"/>
        <end position="288"/>
    </location>
</feature>
<keyword evidence="4" id="KW-0862">Zinc</keyword>
<proteinExistence type="predicted"/>
<feature type="compositionally biased region" description="Basic and acidic residues" evidence="6">
    <location>
        <begin position="376"/>
        <end position="443"/>
    </location>
</feature>
<dbReference type="InterPro" id="IPR052035">
    <property type="entry name" value="ZnF_BED_domain_contain"/>
</dbReference>
<keyword evidence="2" id="KW-0479">Metal-binding</keyword>
<feature type="compositionally biased region" description="Basic and acidic residues" evidence="6">
    <location>
        <begin position="301"/>
        <end position="369"/>
    </location>
</feature>
<name>A0A914HWF0_GLORO</name>
<dbReference type="InterPro" id="IPR012337">
    <property type="entry name" value="RNaseH-like_sf"/>
</dbReference>
<feature type="compositionally biased region" description="Basic and acidic residues" evidence="6">
    <location>
        <begin position="67"/>
        <end position="95"/>
    </location>
</feature>
<sequence length="1567" mass="180995">MAPKRQNEQFLEESQKPNFGDSSKENNGPRKIKQEKPENDVIILDDDEDDRKPLVEKSGPSKRGRKPRWDKQQQEQEELPPRKIRANESDGEEKSQPSVFDYPTIFWKLARPKYGTFTFMCKDCQNATCWVTAVSCWHPKMATALNFDCTDLIMKHQKKLAPTKNGHYHPYTGGNWATVGTLEKQYVIVHLRDGRKYRFRVPSGSFLSPQQLERGIHHGMIAEMERLMTRKRAALVEEEGELFDLEVVEEEQGVEPPGEAPLLPLRNETATQERERAQKEQKERLAYEKENDRLRRLEEDRKEKERLQRVEEDRKEKERLQRVEEDRKEKDRIENERKAKRQKWLEDGRKETERQRQEAARKEIERLQRIENATNENERKEKERKENERKEKERKENERKENERKENERKENELKESERVGKLKQESASQDKNKEEERMRRDQERKFKLRELELLKELKPYRGGWMRLVQGKDPTPDVHYLHEKDEYHFANAVDKYRIYHPELPWDLPAFNPSAQIQRNIAEFKGLFEREVYDENYGSKTREEKEELLVLVKGFRLYYMEDIGRFMLKIFDNKISHITLTDQLAYVLGYEQEQQILNEDLAKYSVDLGGGVSHLCIYLNSGIIESMIFGNTFANLLQVIAVEGKSGSVVEKDFQTPLFHKIIAREVDVLDVEIRTLTGRAVLRNLWRYLRPMISAAKPYAANIATELGKEGLETGARVLSHVSKGGDIKEALLAEGKEGAKKLLDKASSSLQKGRGIRKRRGKKTKAEIILKPFDVIHPITSYIDLSKVFVFTEFKIKKIAEDGLLNNIGSSDSVGLIQMPGATFIRNLKVHINQREVYDSNQLYSYKVYLDTELSYPIAAKDAYFGVAGYFRDTDLSKANDKRRKPLAESKAYQTISKLSADIFNQDLYMISNVEIDIELALQSDDFMLHQEKEKDKFVLEISDCRLIVKTVDLMDGLSLDIARKLDVEPARFGIRKSFMKSLFITEGRYDFSANLFTEEVPRRVIIGLVANQNYIGHKQKNPFFFNHHNVRDIELTASGRTYPQYPYNLDYKNNNYARAYHDQRWTKLFRFVSLHGNPTTTLRHHMKKHPAQLDELEEKEKADAAAKEKRSSSQMSLKRMFSDATTSAQICPKFSRSASALINSQPQIDKTFNQWSRTGEMTMKADAALCGLISKPIKGAHTGQELSNLIAKVLSDYEIGANKGIDVRWNSVYQMLNSFIENKEALVLMPATDNKFPRFSSVEWRMMSNLCKILQPIYKATLLVQNRKAGISGVLPLFNVLVKKMKTDNAGDDFPEVKNRIVESLVERMHGWEENKNLVMATMLDPHYKLSFFEEMNQCLFKDLLLREIEKMALHEIDKEADQTELPIEPVTFGDPHSPDPFQEYLETEIELFSFASQSPSPTVADAKAKAAGQVTEYLNTPRFDSSSSAFWRNPLNAAKYSLFIPLVRKYHSAVMTTISSISDHDAQEHLGLACTTESNGLSYSMFKTAFCLYVFQMTNSQEDSPGFELIKEGCTAVNIRFSEPVPPEGVTLIAYGEADGLILIDRPSWQAGFSLVRDLGQVAN</sequence>
<organism evidence="7 8">
    <name type="scientific">Globodera rostochiensis</name>
    <name type="common">Golden nematode worm</name>
    <name type="synonym">Heterodera rostochiensis</name>
    <dbReference type="NCBI Taxonomy" id="31243"/>
    <lineage>
        <taxon>Eukaryota</taxon>
        <taxon>Metazoa</taxon>
        <taxon>Ecdysozoa</taxon>
        <taxon>Nematoda</taxon>
        <taxon>Chromadorea</taxon>
        <taxon>Rhabditida</taxon>
        <taxon>Tylenchina</taxon>
        <taxon>Tylenchomorpha</taxon>
        <taxon>Tylenchoidea</taxon>
        <taxon>Heteroderidae</taxon>
        <taxon>Heteroderinae</taxon>
        <taxon>Globodera</taxon>
    </lineage>
</organism>
<feature type="compositionally biased region" description="Basic and acidic residues" evidence="6">
    <location>
        <begin position="22"/>
        <end position="39"/>
    </location>
</feature>
<feature type="region of interest" description="Disordered" evidence="6">
    <location>
        <begin position="1"/>
        <end position="96"/>
    </location>
</feature>
<keyword evidence="7" id="KW-1185">Reference proteome</keyword>
<evidence type="ECO:0000313" key="7">
    <source>
        <dbReference type="Proteomes" id="UP000887572"/>
    </source>
</evidence>
<evidence type="ECO:0000256" key="1">
    <source>
        <dbReference type="ARBA" id="ARBA00004123"/>
    </source>
</evidence>
<accession>A0A914HWF0</accession>
<dbReference type="GO" id="GO:0008270">
    <property type="term" value="F:zinc ion binding"/>
    <property type="evidence" value="ECO:0007669"/>
    <property type="project" value="UniProtKB-KW"/>
</dbReference>
<evidence type="ECO:0000313" key="8">
    <source>
        <dbReference type="WBParaSite" id="Gr19_v10_g4777.t1"/>
    </source>
</evidence>
<comment type="subcellular location">
    <subcellularLocation>
        <location evidence="1">Nucleus</location>
    </subcellularLocation>
</comment>
<evidence type="ECO:0000256" key="4">
    <source>
        <dbReference type="ARBA" id="ARBA00022833"/>
    </source>
</evidence>
<feature type="compositionally biased region" description="Basic and acidic residues" evidence="6">
    <location>
        <begin position="271"/>
        <end position="288"/>
    </location>
</feature>
<dbReference type="WBParaSite" id="Gr19_v10_g4777.t1">
    <property type="protein sequence ID" value="Gr19_v10_g4777.t1"/>
    <property type="gene ID" value="Gr19_v10_g4777"/>
</dbReference>
<keyword evidence="3" id="KW-0863">Zinc-finger</keyword>
<evidence type="ECO:0000256" key="5">
    <source>
        <dbReference type="ARBA" id="ARBA00023242"/>
    </source>
</evidence>
<protein>
    <submittedName>
        <fullName evidence="8">Uncharacterized protein</fullName>
    </submittedName>
</protein>
<dbReference type="PANTHER" id="PTHR46481:SF10">
    <property type="entry name" value="ZINC FINGER BED DOMAIN-CONTAINING PROTEIN 39"/>
    <property type="match status" value="1"/>
</dbReference>
<evidence type="ECO:0000256" key="3">
    <source>
        <dbReference type="ARBA" id="ARBA00022771"/>
    </source>
</evidence>
<dbReference type="Proteomes" id="UP000887572">
    <property type="component" value="Unplaced"/>
</dbReference>